<proteinExistence type="predicted"/>
<protein>
    <submittedName>
        <fullName evidence="1">Uncharacterized protein</fullName>
    </submittedName>
</protein>
<sequence>MQHLSCYRKLYSRAPTGMKRGYRPASNVDEAMGYVFSYLEDNSEECQFSFEDNQIEGEFRPDMRTIKARLRKQYGDDVLISDSHHQTSVLCFKRTGYYKILSDNWYNERRKGLVE</sequence>
<evidence type="ECO:0000313" key="2">
    <source>
        <dbReference type="Proteomes" id="UP000827092"/>
    </source>
</evidence>
<keyword evidence="2" id="KW-1185">Reference proteome</keyword>
<dbReference type="EMBL" id="JAFNEN010000674">
    <property type="protein sequence ID" value="KAG8178708.1"/>
    <property type="molecule type" value="Genomic_DNA"/>
</dbReference>
<name>A0AAV6U415_9ARAC</name>
<organism evidence="1 2">
    <name type="scientific">Oedothorax gibbosus</name>
    <dbReference type="NCBI Taxonomy" id="931172"/>
    <lineage>
        <taxon>Eukaryota</taxon>
        <taxon>Metazoa</taxon>
        <taxon>Ecdysozoa</taxon>
        <taxon>Arthropoda</taxon>
        <taxon>Chelicerata</taxon>
        <taxon>Arachnida</taxon>
        <taxon>Araneae</taxon>
        <taxon>Araneomorphae</taxon>
        <taxon>Entelegynae</taxon>
        <taxon>Araneoidea</taxon>
        <taxon>Linyphiidae</taxon>
        <taxon>Erigoninae</taxon>
        <taxon>Oedothorax</taxon>
    </lineage>
</organism>
<accession>A0AAV6U415</accession>
<dbReference type="AlphaFoldDB" id="A0AAV6U415"/>
<gene>
    <name evidence="1" type="ORF">JTE90_024830</name>
</gene>
<dbReference type="Proteomes" id="UP000827092">
    <property type="component" value="Unassembled WGS sequence"/>
</dbReference>
<reference evidence="1 2" key="1">
    <citation type="journal article" date="2022" name="Nat. Ecol. Evol.">
        <title>A masculinizing supergene underlies an exaggerated male reproductive morph in a spider.</title>
        <authorList>
            <person name="Hendrickx F."/>
            <person name="De Corte Z."/>
            <person name="Sonet G."/>
            <person name="Van Belleghem S.M."/>
            <person name="Kostlbacher S."/>
            <person name="Vangestel C."/>
        </authorList>
    </citation>
    <scope>NUCLEOTIDE SEQUENCE [LARGE SCALE GENOMIC DNA]</scope>
    <source>
        <strain evidence="1">W744_W776</strain>
    </source>
</reference>
<evidence type="ECO:0000313" key="1">
    <source>
        <dbReference type="EMBL" id="KAG8178708.1"/>
    </source>
</evidence>
<comment type="caution">
    <text evidence="1">The sequence shown here is derived from an EMBL/GenBank/DDBJ whole genome shotgun (WGS) entry which is preliminary data.</text>
</comment>